<reference evidence="7" key="1">
    <citation type="submission" date="2025-08" db="UniProtKB">
        <authorList>
            <consortium name="Ensembl"/>
        </authorList>
    </citation>
    <scope>IDENTIFICATION</scope>
</reference>
<dbReference type="PROSITE" id="PS50287">
    <property type="entry name" value="SRCR_2"/>
    <property type="match status" value="1"/>
</dbReference>
<dbReference type="SMART" id="SM00202">
    <property type="entry name" value="SR"/>
    <property type="match status" value="1"/>
</dbReference>
<evidence type="ECO:0000313" key="8">
    <source>
        <dbReference type="Proteomes" id="UP000264800"/>
    </source>
</evidence>
<feature type="disulfide bond" evidence="5">
    <location>
        <begin position="134"/>
        <end position="144"/>
    </location>
</feature>
<evidence type="ECO:0000256" key="3">
    <source>
        <dbReference type="ARBA" id="ARBA00023157"/>
    </source>
</evidence>
<dbReference type="SUPFAM" id="SSF56487">
    <property type="entry name" value="SRCR-like"/>
    <property type="match status" value="1"/>
</dbReference>
<name>A0A3Q3BMR1_KRYMA</name>
<dbReference type="GeneTree" id="ENSGT00950000183145"/>
<dbReference type="PANTHER" id="PTHR48071:SF27">
    <property type="entry name" value="SCAVENGER RECEPTOR CYSTEINE-RICH TYPE 1 PROTEIN M130-LIKE"/>
    <property type="match status" value="1"/>
</dbReference>
<dbReference type="PROSITE" id="PS00420">
    <property type="entry name" value="SRCR_1"/>
    <property type="match status" value="1"/>
</dbReference>
<dbReference type="Ensembl" id="ENSKMAT00000027208.1">
    <property type="protein sequence ID" value="ENSKMAP00000026869.1"/>
    <property type="gene ID" value="ENSKMAG00000019922.1"/>
</dbReference>
<evidence type="ECO:0000256" key="2">
    <source>
        <dbReference type="ARBA" id="ARBA00022737"/>
    </source>
</evidence>
<protein>
    <recommendedName>
        <fullName evidence="6">SRCR domain-containing protein</fullName>
    </recommendedName>
</protein>
<evidence type="ECO:0000256" key="1">
    <source>
        <dbReference type="ARBA" id="ARBA00022729"/>
    </source>
</evidence>
<dbReference type="GO" id="GO:0004252">
    <property type="term" value="F:serine-type endopeptidase activity"/>
    <property type="evidence" value="ECO:0007669"/>
    <property type="project" value="TreeGrafter"/>
</dbReference>
<dbReference type="GO" id="GO:0031638">
    <property type="term" value="P:zymogen activation"/>
    <property type="evidence" value="ECO:0007669"/>
    <property type="project" value="TreeGrafter"/>
</dbReference>
<dbReference type="GO" id="GO:0005886">
    <property type="term" value="C:plasma membrane"/>
    <property type="evidence" value="ECO:0007669"/>
    <property type="project" value="TreeGrafter"/>
</dbReference>
<keyword evidence="1" id="KW-0732">Signal</keyword>
<dbReference type="PANTHER" id="PTHR48071">
    <property type="entry name" value="SRCR DOMAIN-CONTAINING PROTEIN"/>
    <property type="match status" value="1"/>
</dbReference>
<accession>A0A3Q3BMR1</accession>
<dbReference type="Gene3D" id="3.10.250.10">
    <property type="entry name" value="SRCR-like domain"/>
    <property type="match status" value="1"/>
</dbReference>
<keyword evidence="3 5" id="KW-1015">Disulfide bond</keyword>
<organism evidence="7 8">
    <name type="scientific">Kryptolebias marmoratus</name>
    <name type="common">Mangrove killifish</name>
    <name type="synonym">Rivulus marmoratus</name>
    <dbReference type="NCBI Taxonomy" id="37003"/>
    <lineage>
        <taxon>Eukaryota</taxon>
        <taxon>Metazoa</taxon>
        <taxon>Chordata</taxon>
        <taxon>Craniata</taxon>
        <taxon>Vertebrata</taxon>
        <taxon>Euteleostomi</taxon>
        <taxon>Actinopterygii</taxon>
        <taxon>Neopterygii</taxon>
        <taxon>Teleostei</taxon>
        <taxon>Neoteleostei</taxon>
        <taxon>Acanthomorphata</taxon>
        <taxon>Ovalentaria</taxon>
        <taxon>Atherinomorphae</taxon>
        <taxon>Cyprinodontiformes</taxon>
        <taxon>Rivulidae</taxon>
        <taxon>Kryptolebias</taxon>
    </lineage>
</organism>
<dbReference type="Proteomes" id="UP000264800">
    <property type="component" value="Unplaced"/>
</dbReference>
<feature type="disulfide bond" evidence="5">
    <location>
        <begin position="103"/>
        <end position="164"/>
    </location>
</feature>
<dbReference type="AlphaFoldDB" id="A0A3Q3BMR1"/>
<evidence type="ECO:0000256" key="5">
    <source>
        <dbReference type="PROSITE-ProRule" id="PRU00196"/>
    </source>
</evidence>
<feature type="disulfide bond" evidence="5">
    <location>
        <begin position="90"/>
        <end position="154"/>
    </location>
</feature>
<evidence type="ECO:0000313" key="7">
    <source>
        <dbReference type="Ensembl" id="ENSKMAP00000026869.1"/>
    </source>
</evidence>
<feature type="domain" description="SRCR" evidence="6">
    <location>
        <begin position="66"/>
        <end position="165"/>
    </location>
</feature>
<dbReference type="PRINTS" id="PR00258">
    <property type="entry name" value="SPERACTRCPTR"/>
</dbReference>
<dbReference type="InterPro" id="IPR036772">
    <property type="entry name" value="SRCR-like_dom_sf"/>
</dbReference>
<keyword evidence="8" id="KW-1185">Reference proteome</keyword>
<reference evidence="7" key="2">
    <citation type="submission" date="2025-09" db="UniProtKB">
        <authorList>
            <consortium name="Ensembl"/>
        </authorList>
    </citation>
    <scope>IDENTIFICATION</scope>
</reference>
<evidence type="ECO:0000259" key="6">
    <source>
        <dbReference type="PROSITE" id="PS50287"/>
    </source>
</evidence>
<keyword evidence="4" id="KW-0325">Glycoprotein</keyword>
<sequence>MHDTKTPSETGCSILNFTSDCFPQSVRLHNHIINTDHIKPIVLCSNTKPFFFFIWLGMKNLSDAQIRLVGPSQCSGRVEIFYNDEWGTVCDDDWDLEDAQVVCRQLGCGAALDAPHVAYFGQGANRIWLDNVGCTGSETYLTNCSHNGFGIHNCGHGEDAGVICSGGKMFSFFIAVNVVIDLTKLGVSAHTAV</sequence>
<dbReference type="FunFam" id="3.10.250.10:FF:000006">
    <property type="entry name" value="neurotrypsin isoform X2"/>
    <property type="match status" value="1"/>
</dbReference>
<keyword evidence="2" id="KW-0677">Repeat</keyword>
<proteinExistence type="predicted"/>
<dbReference type="Pfam" id="PF00530">
    <property type="entry name" value="SRCR"/>
    <property type="match status" value="1"/>
</dbReference>
<evidence type="ECO:0000256" key="4">
    <source>
        <dbReference type="ARBA" id="ARBA00023180"/>
    </source>
</evidence>
<dbReference type="InterPro" id="IPR001190">
    <property type="entry name" value="SRCR"/>
</dbReference>